<dbReference type="InterPro" id="IPR050259">
    <property type="entry name" value="SDR"/>
</dbReference>
<evidence type="ECO:0000256" key="1">
    <source>
        <dbReference type="ARBA" id="ARBA00006484"/>
    </source>
</evidence>
<accession>A0A848EIT8</accession>
<sequence length="262" mass="26888">MQDHTLAGRRALVTGSTGGIGLAIAGQLAARGCAVLIHGLAPPAEGDAIARDLADRHGAAVTYRHADLSSLAEVEALMAATDDGPDILINNAVTRHLLPIEAFTPAAWEADLAVNLSAPFHAIRLALPGMRARRWGRIVNMSSVYGLFGTAGRAGYVTTKTALIGLTRAVAMETLQDGITCNAICPGSTPTPAIEARIAAGMAARGLTDRAAATAEFLAEKQPTRRFVSPEAVGGMVAFLCSPAGDDITGAALPIDGAWSAS</sequence>
<dbReference type="PROSITE" id="PS00061">
    <property type="entry name" value="ADH_SHORT"/>
    <property type="match status" value="1"/>
</dbReference>
<evidence type="ECO:0000313" key="3">
    <source>
        <dbReference type="Proteomes" id="UP000548582"/>
    </source>
</evidence>
<keyword evidence="3" id="KW-1185">Reference proteome</keyword>
<dbReference type="Proteomes" id="UP000548582">
    <property type="component" value="Unassembled WGS sequence"/>
</dbReference>
<organism evidence="2 3">
    <name type="scientific">Neoroseomonas marina</name>
    <dbReference type="NCBI Taxonomy" id="1232220"/>
    <lineage>
        <taxon>Bacteria</taxon>
        <taxon>Pseudomonadati</taxon>
        <taxon>Pseudomonadota</taxon>
        <taxon>Alphaproteobacteria</taxon>
        <taxon>Acetobacterales</taxon>
        <taxon>Acetobacteraceae</taxon>
        <taxon>Neoroseomonas</taxon>
    </lineage>
</organism>
<comment type="caution">
    <text evidence="2">The sequence shown here is derived from an EMBL/GenBank/DDBJ whole genome shotgun (WGS) entry which is preliminary data.</text>
</comment>
<dbReference type="PRINTS" id="PR00080">
    <property type="entry name" value="SDRFAMILY"/>
</dbReference>
<dbReference type="Gene3D" id="3.40.50.720">
    <property type="entry name" value="NAD(P)-binding Rossmann-like Domain"/>
    <property type="match status" value="1"/>
</dbReference>
<proteinExistence type="inferred from homology"/>
<gene>
    <name evidence="2" type="ORF">GWK16_19055</name>
</gene>
<comment type="similarity">
    <text evidence="1">Belongs to the short-chain dehydrogenases/reductases (SDR) family.</text>
</comment>
<dbReference type="GO" id="GO:0032787">
    <property type="term" value="P:monocarboxylic acid metabolic process"/>
    <property type="evidence" value="ECO:0007669"/>
    <property type="project" value="UniProtKB-ARBA"/>
</dbReference>
<dbReference type="FunFam" id="3.40.50.720:FF:000084">
    <property type="entry name" value="Short-chain dehydrogenase reductase"/>
    <property type="match status" value="1"/>
</dbReference>
<dbReference type="RefSeq" id="WP_170055554.1">
    <property type="nucleotide sequence ID" value="NZ_JABBKX010000007.1"/>
</dbReference>
<name>A0A848EIT8_9PROT</name>
<dbReference type="InterPro" id="IPR020904">
    <property type="entry name" value="Sc_DH/Rdtase_CS"/>
</dbReference>
<dbReference type="SUPFAM" id="SSF51735">
    <property type="entry name" value="NAD(P)-binding Rossmann-fold domains"/>
    <property type="match status" value="1"/>
</dbReference>
<dbReference type="PANTHER" id="PTHR42879">
    <property type="entry name" value="3-OXOACYL-(ACYL-CARRIER-PROTEIN) REDUCTASE"/>
    <property type="match status" value="1"/>
</dbReference>
<dbReference type="InterPro" id="IPR036291">
    <property type="entry name" value="NAD(P)-bd_dom_sf"/>
</dbReference>
<reference evidence="2 3" key="1">
    <citation type="submission" date="2020-03" db="EMBL/GenBank/DDBJ databases">
        <authorList>
            <person name="Sun Q."/>
        </authorList>
    </citation>
    <scope>NUCLEOTIDE SEQUENCE [LARGE SCALE GENOMIC DNA]</scope>
    <source>
        <strain evidence="2 3">JC162</strain>
    </source>
</reference>
<dbReference type="Pfam" id="PF13561">
    <property type="entry name" value="adh_short_C2"/>
    <property type="match status" value="1"/>
</dbReference>
<dbReference type="PANTHER" id="PTHR42879:SF2">
    <property type="entry name" value="3-OXOACYL-[ACYL-CARRIER-PROTEIN] REDUCTASE FABG"/>
    <property type="match status" value="1"/>
</dbReference>
<dbReference type="PRINTS" id="PR00081">
    <property type="entry name" value="GDHRDH"/>
</dbReference>
<dbReference type="AlphaFoldDB" id="A0A848EIT8"/>
<dbReference type="EMBL" id="JABBKX010000007">
    <property type="protein sequence ID" value="NMJ43355.1"/>
    <property type="molecule type" value="Genomic_DNA"/>
</dbReference>
<evidence type="ECO:0000313" key="2">
    <source>
        <dbReference type="EMBL" id="NMJ43355.1"/>
    </source>
</evidence>
<dbReference type="InterPro" id="IPR002347">
    <property type="entry name" value="SDR_fam"/>
</dbReference>
<protein>
    <submittedName>
        <fullName evidence="2">SDR family oxidoreductase</fullName>
    </submittedName>
</protein>